<keyword evidence="2" id="KW-1003">Cell membrane</keyword>
<feature type="transmembrane region" description="Helical" evidence="7">
    <location>
        <begin position="12"/>
        <end position="36"/>
    </location>
</feature>
<accession>A0ABY4L7I9</accession>
<feature type="region of interest" description="Disordered" evidence="6">
    <location>
        <begin position="156"/>
        <end position="191"/>
    </location>
</feature>
<evidence type="ECO:0000313" key="9">
    <source>
        <dbReference type="EMBL" id="UPT23587.1"/>
    </source>
</evidence>
<evidence type="ECO:0000259" key="8">
    <source>
        <dbReference type="Pfam" id="PF13396"/>
    </source>
</evidence>
<evidence type="ECO:0000256" key="7">
    <source>
        <dbReference type="SAM" id="Phobius"/>
    </source>
</evidence>
<dbReference type="EMBL" id="CP051627">
    <property type="protein sequence ID" value="UPT23587.1"/>
    <property type="molecule type" value="Genomic_DNA"/>
</dbReference>
<evidence type="ECO:0000256" key="5">
    <source>
        <dbReference type="ARBA" id="ARBA00023136"/>
    </source>
</evidence>
<sequence>MTQQPMSDGTAMLLGVLGGLLTIALLTLVIAALASVLSARTLTRGGKLLWSLTVLQLPVLGAVAWFVIGRQGPLNSLLGLVRSGRHEALGSGEHVRDDLLGDRMERVFAGYQPDGTESRVNGRSGGSSRGSSRLAAAEYDRNGHPWQTVDGLHDRTTLGTHAKPVSTAANGNSVPRFHDTRTRIPRSRIPR</sequence>
<name>A0ABY4L7I9_THEAE</name>
<feature type="region of interest" description="Disordered" evidence="6">
    <location>
        <begin position="111"/>
        <end position="135"/>
    </location>
</feature>
<protein>
    <submittedName>
        <fullName evidence="9">PLDc_N domain-containing protein</fullName>
    </submittedName>
</protein>
<feature type="domain" description="Cardiolipin synthase N-terminal" evidence="8">
    <location>
        <begin position="28"/>
        <end position="70"/>
    </location>
</feature>
<dbReference type="Pfam" id="PF13396">
    <property type="entry name" value="PLDc_N"/>
    <property type="match status" value="1"/>
</dbReference>
<keyword evidence="10" id="KW-1185">Reference proteome</keyword>
<dbReference type="Proteomes" id="UP000832041">
    <property type="component" value="Chromosome"/>
</dbReference>
<evidence type="ECO:0000256" key="2">
    <source>
        <dbReference type="ARBA" id="ARBA00022475"/>
    </source>
</evidence>
<organism evidence="9 10">
    <name type="scientific">Thermobifida alba</name>
    <name type="common">Thermomonospora alba</name>
    <dbReference type="NCBI Taxonomy" id="53522"/>
    <lineage>
        <taxon>Bacteria</taxon>
        <taxon>Bacillati</taxon>
        <taxon>Actinomycetota</taxon>
        <taxon>Actinomycetes</taxon>
        <taxon>Streptosporangiales</taxon>
        <taxon>Nocardiopsidaceae</taxon>
        <taxon>Thermobifida</taxon>
    </lineage>
</organism>
<comment type="subcellular location">
    <subcellularLocation>
        <location evidence="1">Cell membrane</location>
        <topology evidence="1">Multi-pass membrane protein</topology>
    </subcellularLocation>
</comment>
<dbReference type="InterPro" id="IPR027379">
    <property type="entry name" value="CLS_N"/>
</dbReference>
<evidence type="ECO:0000256" key="6">
    <source>
        <dbReference type="SAM" id="MobiDB-lite"/>
    </source>
</evidence>
<keyword evidence="4 7" id="KW-1133">Transmembrane helix</keyword>
<proteinExistence type="predicted"/>
<evidence type="ECO:0000256" key="1">
    <source>
        <dbReference type="ARBA" id="ARBA00004651"/>
    </source>
</evidence>
<reference evidence="9 10" key="1">
    <citation type="submission" date="2020-04" db="EMBL/GenBank/DDBJ databases">
        <title>Thermobifida alba genome sequencing and assembly.</title>
        <authorList>
            <person name="Luzics S."/>
            <person name="Horvath B."/>
            <person name="Nagy I."/>
            <person name="Toth A."/>
            <person name="Nagy I."/>
            <person name="Kukolya J."/>
        </authorList>
    </citation>
    <scope>NUCLEOTIDE SEQUENCE [LARGE SCALE GENOMIC DNA]</scope>
    <source>
        <strain evidence="9 10">DSM 43795</strain>
    </source>
</reference>
<keyword evidence="3 7" id="KW-0812">Transmembrane</keyword>
<evidence type="ECO:0000256" key="4">
    <source>
        <dbReference type="ARBA" id="ARBA00022989"/>
    </source>
</evidence>
<feature type="transmembrane region" description="Helical" evidence="7">
    <location>
        <begin position="48"/>
        <end position="68"/>
    </location>
</feature>
<gene>
    <name evidence="9" type="ORF">FOF52_17300</name>
</gene>
<keyword evidence="5 7" id="KW-0472">Membrane</keyword>
<evidence type="ECO:0000313" key="10">
    <source>
        <dbReference type="Proteomes" id="UP000832041"/>
    </source>
</evidence>
<evidence type="ECO:0000256" key="3">
    <source>
        <dbReference type="ARBA" id="ARBA00022692"/>
    </source>
</evidence>